<name>A0ACC1K0U3_9FUNG</name>
<gene>
    <name evidence="1" type="ORF">IWQ57_002287</name>
</gene>
<proteinExistence type="predicted"/>
<keyword evidence="2" id="KW-1185">Reference proteome</keyword>
<protein>
    <submittedName>
        <fullName evidence="1">Uncharacterized protein</fullName>
    </submittedName>
</protein>
<dbReference type="EMBL" id="JANBUJ010000564">
    <property type="protein sequence ID" value="KAJ2771282.1"/>
    <property type="molecule type" value="Genomic_DNA"/>
</dbReference>
<reference evidence="1" key="1">
    <citation type="submission" date="2022-07" db="EMBL/GenBank/DDBJ databases">
        <title>Phylogenomic reconstructions and comparative analyses of Kickxellomycotina fungi.</title>
        <authorList>
            <person name="Reynolds N.K."/>
            <person name="Stajich J.E."/>
            <person name="Barry K."/>
            <person name="Grigoriev I.V."/>
            <person name="Crous P."/>
            <person name="Smith M.E."/>
        </authorList>
    </citation>
    <scope>NUCLEOTIDE SEQUENCE</scope>
    <source>
        <strain evidence="1">CBS 109366</strain>
    </source>
</reference>
<evidence type="ECO:0000313" key="1">
    <source>
        <dbReference type="EMBL" id="KAJ2771282.1"/>
    </source>
</evidence>
<accession>A0ACC1K0U3</accession>
<evidence type="ECO:0000313" key="2">
    <source>
        <dbReference type="Proteomes" id="UP001140234"/>
    </source>
</evidence>
<sequence>MAHRHNRRRDYFTDTTTLEAAMGRSAPTDAGIRYNIRERSSAASADGAPAPAARALSPVIRHVDARAAAAAAMGKAAPPLFRRAEGSAPVSSSRHPGYGPDSRLPRFMQAQAQGTEESACGSSRASSGSGQSLGGAPPARSSSATAMQSMLEVEEARLLEAERKSQLRAVDSILADEQKIAYVGVVYLVLVDMQNRLDVKFKESQSSTASFMNFSRRIMRTMYAHIRLSAEEQRMVEMLPRHKVTVADMAHTLAAQGDTILVEADQDLAILHAQGDEELIDALQDSTECRSSSESARGSAFAWLRGRGPQGHSNGDSGDDSNIYSQYSMLPTEGIDGRGAADLDPWADEAPAQREPAPELAGEPSDAGSPDRLAPAPTAAGRVDIGTGTEHSQLGGDTPLTKVDAKQPLAIDVRATLVLDMYLLLLSDDVYDSRGRYLLRRVADALRYPWIEVMRCERRVTRQLRLHDYAANVTQATQSAAGYAVKDRAQKGKTRRMVIIGLATVGGGLVIGLSAGLLAPAIGAGIGATLGAVGIAHTGAFFGSVGGTALITGAATLTGSSLAGSQIVRRTRFAEQFEFIPCVSEGHTNLMLTIPGWLDKADNGVFSFSTLDPVNGDHCSLMWESEALRRLGSSLRMIVGEVFSITLTQTLQHTVLPSLLGPLSIPMWLAKLGYVLDNPWSNGCELAQKAGPVVADLLLQRVQGQRPVTLVGYSIGARLIFYALLELAKMSAFGLVEDVYLFGAPIVASEEEWRLAASVVGGRFVNAYSTRDWILGFFYRTTSLGRRSIAGLHPITGINALENVDVSDEVPGHNAYREVLPLLLHQLGVPVTSVELHADDPAATAEGQGASKEDRTMLAELERAAELLEEHEKKKKNIWPWRWGFWGSRPPAQTGEAPPTAPDADVATAARELAELGVDVKEVPSTLPALVIAQDKQPPP</sequence>
<comment type="caution">
    <text evidence="1">The sequence shown here is derived from an EMBL/GenBank/DDBJ whole genome shotgun (WGS) entry which is preliminary data.</text>
</comment>
<organism evidence="1 2">
    <name type="scientific">Coemansia nantahalensis</name>
    <dbReference type="NCBI Taxonomy" id="2789366"/>
    <lineage>
        <taxon>Eukaryota</taxon>
        <taxon>Fungi</taxon>
        <taxon>Fungi incertae sedis</taxon>
        <taxon>Zoopagomycota</taxon>
        <taxon>Kickxellomycotina</taxon>
        <taxon>Kickxellomycetes</taxon>
        <taxon>Kickxellales</taxon>
        <taxon>Kickxellaceae</taxon>
        <taxon>Coemansia</taxon>
    </lineage>
</organism>
<dbReference type="Proteomes" id="UP001140234">
    <property type="component" value="Unassembled WGS sequence"/>
</dbReference>